<accession>A0ABD2Q8K5</accession>
<proteinExistence type="predicted"/>
<organism evidence="1 2">
    <name type="scientific">Cichlidogyrus casuarinus</name>
    <dbReference type="NCBI Taxonomy" id="1844966"/>
    <lineage>
        <taxon>Eukaryota</taxon>
        <taxon>Metazoa</taxon>
        <taxon>Spiralia</taxon>
        <taxon>Lophotrochozoa</taxon>
        <taxon>Platyhelminthes</taxon>
        <taxon>Monogenea</taxon>
        <taxon>Monopisthocotylea</taxon>
        <taxon>Dactylogyridea</taxon>
        <taxon>Ancyrocephalidae</taxon>
        <taxon>Cichlidogyrus</taxon>
    </lineage>
</organism>
<dbReference type="AlphaFoldDB" id="A0ABD2Q8K5"/>
<dbReference type="EMBL" id="JBJKFK010000646">
    <property type="protein sequence ID" value="KAL3315874.1"/>
    <property type="molecule type" value="Genomic_DNA"/>
</dbReference>
<name>A0ABD2Q8K5_9PLAT</name>
<evidence type="ECO:0000313" key="1">
    <source>
        <dbReference type="EMBL" id="KAL3315874.1"/>
    </source>
</evidence>
<protein>
    <submittedName>
        <fullName evidence="1">Uncharacterized protein</fullName>
    </submittedName>
</protein>
<dbReference type="Proteomes" id="UP001626550">
    <property type="component" value="Unassembled WGS sequence"/>
</dbReference>
<sequence>MAAQQFPVTNNVSQPQILIANGNSLPGHSFAFLPPGIAPGGMGQPGQPQTILCAAPQQQQLATYVIQSNQSQPRPTLIQLADGRFALAQTPQRPVFQPAPQLGQMVARPQQFIVQQGGHQLISNYAPVSLQSGPVPMSTPTQPIMASAISSSTAVTSIKPTTSMVSTPVPNPSVLPNNSLPLVNGQTSVNKSSDDLLKRLSIQIDSLISSKTPLSVAQQSRLKQLQNLQADLLKKGRETEEAAKQGVKKITPPVLQPVMLQPQVRLMDATRKEILSTFQRLDLMPKCALNAQLADTFIVEFRLGKQAYKLRLSRAQKTAIEGYLQGKTSQNQSEILSVFISEQSALQTLPIETCGTQLISLPLQQGLQCEF</sequence>
<gene>
    <name evidence="1" type="ORF">Ciccas_005487</name>
</gene>
<evidence type="ECO:0000313" key="2">
    <source>
        <dbReference type="Proteomes" id="UP001626550"/>
    </source>
</evidence>
<comment type="caution">
    <text evidence="1">The sequence shown here is derived from an EMBL/GenBank/DDBJ whole genome shotgun (WGS) entry which is preliminary data.</text>
</comment>
<reference evidence="1 2" key="1">
    <citation type="submission" date="2024-11" db="EMBL/GenBank/DDBJ databases">
        <title>Adaptive evolution of stress response genes in parasites aligns with host niche diversity.</title>
        <authorList>
            <person name="Hahn C."/>
            <person name="Resl P."/>
        </authorList>
    </citation>
    <scope>NUCLEOTIDE SEQUENCE [LARGE SCALE GENOMIC DNA]</scope>
    <source>
        <strain evidence="1">EGGRZ-B1_66</strain>
        <tissue evidence="1">Body</tissue>
    </source>
</reference>
<keyword evidence="2" id="KW-1185">Reference proteome</keyword>